<dbReference type="InterPro" id="IPR010730">
    <property type="entry name" value="HET"/>
</dbReference>
<feature type="region of interest" description="Disordered" evidence="1">
    <location>
        <begin position="19"/>
        <end position="45"/>
    </location>
</feature>
<dbReference type="PANTHER" id="PTHR24148">
    <property type="entry name" value="ANKYRIN REPEAT DOMAIN-CONTAINING PROTEIN 39 HOMOLOG-RELATED"/>
    <property type="match status" value="1"/>
</dbReference>
<comment type="caution">
    <text evidence="3">The sequence shown here is derived from an EMBL/GenBank/DDBJ whole genome shotgun (WGS) entry which is preliminary data.</text>
</comment>
<name>A0A135RQD8_9PEZI</name>
<dbReference type="Pfam" id="PF06985">
    <property type="entry name" value="HET"/>
    <property type="match status" value="1"/>
</dbReference>
<dbReference type="EMBL" id="JFBX01000893">
    <property type="protein sequence ID" value="KXH25805.1"/>
    <property type="molecule type" value="Genomic_DNA"/>
</dbReference>
<evidence type="ECO:0000313" key="3">
    <source>
        <dbReference type="EMBL" id="KXH25805.1"/>
    </source>
</evidence>
<gene>
    <name evidence="3" type="ORF">CSIM01_07236</name>
</gene>
<evidence type="ECO:0000259" key="2">
    <source>
        <dbReference type="Pfam" id="PF06985"/>
    </source>
</evidence>
<proteinExistence type="predicted"/>
<dbReference type="PANTHER" id="PTHR24148:SF73">
    <property type="entry name" value="HET DOMAIN PROTEIN (AFU_ORTHOLOGUE AFUA_8G01020)"/>
    <property type="match status" value="1"/>
</dbReference>
<dbReference type="AlphaFoldDB" id="A0A135RQD8"/>
<feature type="compositionally biased region" description="Basic and acidic residues" evidence="1">
    <location>
        <begin position="19"/>
        <end position="33"/>
    </location>
</feature>
<dbReference type="Proteomes" id="UP000070328">
    <property type="component" value="Unassembled WGS sequence"/>
</dbReference>
<organism evidence="3 4">
    <name type="scientific">Colletotrichum simmondsii</name>
    <dbReference type="NCBI Taxonomy" id="703756"/>
    <lineage>
        <taxon>Eukaryota</taxon>
        <taxon>Fungi</taxon>
        <taxon>Dikarya</taxon>
        <taxon>Ascomycota</taxon>
        <taxon>Pezizomycotina</taxon>
        <taxon>Sordariomycetes</taxon>
        <taxon>Hypocreomycetidae</taxon>
        <taxon>Glomerellales</taxon>
        <taxon>Glomerellaceae</taxon>
        <taxon>Colletotrichum</taxon>
        <taxon>Colletotrichum acutatum species complex</taxon>
    </lineage>
</organism>
<feature type="domain" description="Heterokaryon incompatibility" evidence="2">
    <location>
        <begin position="100"/>
        <end position="232"/>
    </location>
</feature>
<dbReference type="OrthoDB" id="4850135at2759"/>
<keyword evidence="4" id="KW-1185">Reference proteome</keyword>
<evidence type="ECO:0000313" key="4">
    <source>
        <dbReference type="Proteomes" id="UP000070328"/>
    </source>
</evidence>
<protein>
    <recommendedName>
        <fullName evidence="2">Heterokaryon incompatibility domain-containing protein</fullName>
    </recommendedName>
</protein>
<reference evidence="3 4" key="1">
    <citation type="submission" date="2014-02" db="EMBL/GenBank/DDBJ databases">
        <title>The genome sequence of Colletotrichum simmondsii CBS122122.</title>
        <authorList>
            <person name="Baroncelli R."/>
            <person name="Thon M.R."/>
        </authorList>
    </citation>
    <scope>NUCLEOTIDE SEQUENCE [LARGE SCALE GENOMIC DNA]</scope>
    <source>
        <strain evidence="3 4">CBS122122</strain>
    </source>
</reference>
<accession>A0A135RQD8</accession>
<sequence>MAIFSQFQNHVPDSIRERDVSIKPKSPQEEVKGEANPANLEQPALSNPSLTSGALYHRLGPQLPLVARKFRLLRLHAAKLHNAPIWIDTFVTNLTLKPPFEAVSYTWADRDGDTSRCDRVYVGKHWDVLPVTRNCANALRRLRFPNRWRDLWVDAICIDQDNEKERSHQVGLMQSIYATAVRVLVYLGEDPDGDDGMNPIPWTDGKYVQRTLASPSALAENSYFRRVWVIQEIAAARDAWVLYGSRGAHWNDFLGVRSSEADTNHNRDLALSDSQPAATDILPQWLYIWTKPGYMELDTLLNGLYATAQCKASDPRDKVFALLGLFHGANNAALVADYTLTHHEVVIGVTAYIFVHHTKQMWRIFAAIDPKDSQGMPSWVMDWSSETKTKRLGPYMHGTKSIDESEGKESQRICTPRIYRNGALVLRGHLVAQAASCAFNQAAREGPPGVVTDIVYRRSRICHQRSGSWPMVPSGWCQSTDEIFAVQSLSGYCLILRPITTSPKTYRFVAICERPKMEPMATAINLLDRRAILLFSTWRYILKEEFTSRDIWYSSEPWDMVRDLCHTVKEFWALEETISRFLDSLVKRQASVEARLLPHAALQFREASRKLKGSAPKSMYLQQKQVPDDSMKLASDEKSSGSRSFHVAEPQTFADKVCEIEKLHVAKTRIVDAYNLLGQSLAKKDYLQRKPTTRMYEKIHDVKFDLRQRDFLYWHTSGRSGAESLDWKTFDQLELTAKLARRGVPEYLDFSNLMSRICGHSEINPRLNYDTTYFIVNYIPMTHRSFLQAQWDWGANESSLETTQGAVELLSRQRYVAWHSRYIEEISKSFQAHCLGSTGYQEFSSARCHMPSPQGFATKLLCESLSEKVISLFFMYWSKDEDWDKQPRPPQYERMVQWLLDSLNLEPSSRREDPASHVHSVEDTWAANFLRAWSDLMGRHRSDSVDDAEPPERQEASEKGYLADAKAKWAPLLDLVRETEEHLYPLEESFLEANRPTEELNSEAVWEDIVIV</sequence>
<dbReference type="InterPro" id="IPR052895">
    <property type="entry name" value="HetReg/Transcr_Mod"/>
</dbReference>
<evidence type="ECO:0000256" key="1">
    <source>
        <dbReference type="SAM" id="MobiDB-lite"/>
    </source>
</evidence>